<evidence type="ECO:0000313" key="2">
    <source>
        <dbReference type="Proteomes" id="UP000824120"/>
    </source>
</evidence>
<evidence type="ECO:0000313" key="1">
    <source>
        <dbReference type="EMBL" id="KAG5610124.1"/>
    </source>
</evidence>
<sequence>MEFEDIARKEEIAWRQRSRTTWLREGDRNTSFFHKTANIHRRFNTIDKLNVDGVLMEDPGEVKKAIVSY</sequence>
<proteinExistence type="predicted"/>
<dbReference type="AlphaFoldDB" id="A0A9J5ZF20"/>
<comment type="caution">
    <text evidence="1">The sequence shown here is derived from an EMBL/GenBank/DDBJ whole genome shotgun (WGS) entry which is preliminary data.</text>
</comment>
<reference evidence="1 2" key="1">
    <citation type="submission" date="2020-09" db="EMBL/GenBank/DDBJ databases">
        <title>De no assembly of potato wild relative species, Solanum commersonii.</title>
        <authorList>
            <person name="Cho K."/>
        </authorList>
    </citation>
    <scope>NUCLEOTIDE SEQUENCE [LARGE SCALE GENOMIC DNA]</scope>
    <source>
        <strain evidence="1">LZ3.2</strain>
        <tissue evidence="1">Leaf</tissue>
    </source>
</reference>
<organism evidence="1 2">
    <name type="scientific">Solanum commersonii</name>
    <name type="common">Commerson's wild potato</name>
    <name type="synonym">Commerson's nightshade</name>
    <dbReference type="NCBI Taxonomy" id="4109"/>
    <lineage>
        <taxon>Eukaryota</taxon>
        <taxon>Viridiplantae</taxon>
        <taxon>Streptophyta</taxon>
        <taxon>Embryophyta</taxon>
        <taxon>Tracheophyta</taxon>
        <taxon>Spermatophyta</taxon>
        <taxon>Magnoliopsida</taxon>
        <taxon>eudicotyledons</taxon>
        <taxon>Gunneridae</taxon>
        <taxon>Pentapetalae</taxon>
        <taxon>asterids</taxon>
        <taxon>lamiids</taxon>
        <taxon>Solanales</taxon>
        <taxon>Solanaceae</taxon>
        <taxon>Solanoideae</taxon>
        <taxon>Solaneae</taxon>
        <taxon>Solanum</taxon>
    </lineage>
</organism>
<name>A0A9J5ZF20_SOLCO</name>
<dbReference type="EMBL" id="JACXVP010000004">
    <property type="protein sequence ID" value="KAG5610124.1"/>
    <property type="molecule type" value="Genomic_DNA"/>
</dbReference>
<dbReference type="Proteomes" id="UP000824120">
    <property type="component" value="Chromosome 4"/>
</dbReference>
<gene>
    <name evidence="1" type="ORF">H5410_021405</name>
</gene>
<dbReference type="OrthoDB" id="1305336at2759"/>
<accession>A0A9J5ZF20</accession>
<protein>
    <submittedName>
        <fullName evidence="1">Uncharacterized protein</fullName>
    </submittedName>
</protein>
<keyword evidence="2" id="KW-1185">Reference proteome</keyword>